<organism evidence="1 2">
    <name type="scientific">Pseudomonas aphyarum</name>
    <dbReference type="NCBI Taxonomy" id="2942629"/>
    <lineage>
        <taxon>Bacteria</taxon>
        <taxon>Pseudomonadati</taxon>
        <taxon>Pseudomonadota</taxon>
        <taxon>Gammaproteobacteria</taxon>
        <taxon>Pseudomonadales</taxon>
        <taxon>Pseudomonadaceae</taxon>
        <taxon>Pseudomonas</taxon>
    </lineage>
</organism>
<evidence type="ECO:0000313" key="1">
    <source>
        <dbReference type="EMBL" id="MDD1127796.1"/>
    </source>
</evidence>
<name>A0ABT5PV59_9PSED</name>
<dbReference type="EMBL" id="JAMDGS010000016">
    <property type="protein sequence ID" value="MDD1127796.1"/>
    <property type="molecule type" value="Genomic_DNA"/>
</dbReference>
<dbReference type="Proteomes" id="UP001150531">
    <property type="component" value="Unassembled WGS sequence"/>
</dbReference>
<dbReference type="RefSeq" id="WP_273898281.1">
    <property type="nucleotide sequence ID" value="NZ_JAMDGS010000016.1"/>
</dbReference>
<evidence type="ECO:0000313" key="2">
    <source>
        <dbReference type="Proteomes" id="UP001150531"/>
    </source>
</evidence>
<evidence type="ECO:0008006" key="3">
    <source>
        <dbReference type="Google" id="ProtNLM"/>
    </source>
</evidence>
<keyword evidence="2" id="KW-1185">Reference proteome</keyword>
<comment type="caution">
    <text evidence="1">The sequence shown here is derived from an EMBL/GenBank/DDBJ whole genome shotgun (WGS) entry which is preliminary data.</text>
</comment>
<sequence>MSQTTHTVFIPDRFLPVRIADDSRAPRGLDDQRFLAVFQRQTVESKCFETVELEAKDRKQAVDEASLLWRQRDGFYTVDYTVVELDCGERQQCKPAWITCVAMAWERVLNE</sequence>
<reference evidence="1" key="1">
    <citation type="submission" date="2022-05" db="EMBL/GenBank/DDBJ databases">
        <title>Novel Pseudomonas spp. Isolated from a Rainbow Trout Aquaculture Facility.</title>
        <authorList>
            <person name="Testerman T."/>
            <person name="Graf J."/>
        </authorList>
    </citation>
    <scope>NUCLEOTIDE SEQUENCE</scope>
    <source>
        <strain evidence="1">ID386</strain>
    </source>
</reference>
<accession>A0ABT5PV59</accession>
<protein>
    <recommendedName>
        <fullName evidence="3">Phage protein</fullName>
    </recommendedName>
</protein>
<proteinExistence type="predicted"/>
<gene>
    <name evidence="1" type="ORF">M5G18_24615</name>
</gene>